<evidence type="ECO:0000256" key="4">
    <source>
        <dbReference type="ARBA" id="ARBA00023027"/>
    </source>
</evidence>
<dbReference type="NCBIfam" id="NF004849">
    <property type="entry name" value="PRK06200.1"/>
    <property type="match status" value="1"/>
</dbReference>
<evidence type="ECO:0000256" key="2">
    <source>
        <dbReference type="ARBA" id="ARBA00022797"/>
    </source>
</evidence>
<dbReference type="FunFam" id="3.40.50.720:FF:000084">
    <property type="entry name" value="Short-chain dehydrogenase reductase"/>
    <property type="match status" value="1"/>
</dbReference>
<accession>F2J6N2</accession>
<dbReference type="InterPro" id="IPR036291">
    <property type="entry name" value="NAD(P)-bd_dom_sf"/>
</dbReference>
<dbReference type="HOGENOM" id="CLU_010194_1_0_5"/>
<dbReference type="SUPFAM" id="SSF51735">
    <property type="entry name" value="NAD(P)-binding Rossmann-fold domains"/>
    <property type="match status" value="1"/>
</dbReference>
<dbReference type="OrthoDB" id="198783at2"/>
<dbReference type="PANTHER" id="PTHR43943:SF17">
    <property type="entry name" value="3-PHENYLPROPIONATE-DIHYDRODIOL_CINNAMIC ACID-DIHYDRODIOL DEHYDROGENASE"/>
    <property type="match status" value="1"/>
</dbReference>
<reference evidence="6 7" key="1">
    <citation type="journal article" date="2011" name="J. Bacteriol.">
        <title>Complete genome sequence of Polymorphum gilvum SL003B-26A1T, a crude oil-degrading bacterium from oil-polluted saline soil.</title>
        <authorList>
            <person name="Li S.G."/>
            <person name="Tang Y.Q."/>
            <person name="Nie Y."/>
            <person name="Cai M."/>
            <person name="Wu X.L."/>
        </authorList>
    </citation>
    <scope>NUCLEOTIDE SEQUENCE [LARGE SCALE GENOMIC DNA]</scope>
    <source>
        <strain evidence="7">LMG 25793 / CGMCC 1.9160 / SL003B-26A1</strain>
    </source>
</reference>
<dbReference type="GO" id="GO:0016491">
    <property type="term" value="F:oxidoreductase activity"/>
    <property type="evidence" value="ECO:0007669"/>
    <property type="project" value="UniProtKB-KW"/>
</dbReference>
<organism evidence="6 7">
    <name type="scientific">Polymorphum gilvum (strain LMG 25793 / CGMCC 1.9160 / SL003B-26A1)</name>
    <dbReference type="NCBI Taxonomy" id="991905"/>
    <lineage>
        <taxon>Bacteria</taxon>
        <taxon>Pseudomonadati</taxon>
        <taxon>Pseudomonadota</taxon>
        <taxon>Alphaproteobacteria</taxon>
        <taxon>Rhodobacterales</taxon>
        <taxon>Paracoccaceae</taxon>
        <taxon>Polymorphum</taxon>
    </lineage>
</organism>
<sequence length="277" mass="29503">MKLQDQVALVTGGGSGLGRAIVERYVGEGARVAIFDRSQERIDEVVKELGDRVIGIVGDVREMDDNRRAVAECVRAFGKLDTLVGNAGVWDWSKSLVSTEDDALVAAFDEMFAINVKGYVLAAKAALPELYKSRGQMIFTASNASFYPGGGGVIYTATKHAVVGMIKQMAHEFAPHVRVNGVAPGGIVGSNLAGIGALGQAGHKFSELPLNDLMKQMLPLERAFHAREYAGAYVFFADRRDNQPATGSVLNFDGGIGMRGFTSPNMGGELVEAFGSV</sequence>
<dbReference type="InterPro" id="IPR002347">
    <property type="entry name" value="SDR_fam"/>
</dbReference>
<keyword evidence="3" id="KW-0560">Oxidoreductase</keyword>
<dbReference type="PRINTS" id="PR00081">
    <property type="entry name" value="GDHRDH"/>
</dbReference>
<dbReference type="PRINTS" id="PR00080">
    <property type="entry name" value="SDRFAMILY"/>
</dbReference>
<gene>
    <name evidence="6" type="ordered locus">SL003B_4098</name>
</gene>
<dbReference type="STRING" id="991905.SL003B_4098"/>
<dbReference type="PATRIC" id="fig|991905.3.peg.4226"/>
<keyword evidence="4" id="KW-0520">NAD</keyword>
<dbReference type="Proteomes" id="UP000008130">
    <property type="component" value="Chromosome"/>
</dbReference>
<dbReference type="InterPro" id="IPR047950">
    <property type="entry name" value="BphB-like_SDR"/>
</dbReference>
<keyword evidence="2" id="KW-0058">Aromatic hydrocarbons catabolism</keyword>
<protein>
    <submittedName>
        <fullName evidence="6">Short-chain dehydrogenase/reductase SDR</fullName>
    </submittedName>
</protein>
<name>F2J6N2_POLGS</name>
<dbReference type="InterPro" id="IPR020904">
    <property type="entry name" value="Sc_DH/Rdtase_CS"/>
</dbReference>
<dbReference type="AlphaFoldDB" id="F2J6N2"/>
<dbReference type="CDD" id="cd05348">
    <property type="entry name" value="BphB-like_SDR_c"/>
    <property type="match status" value="1"/>
</dbReference>
<keyword evidence="7" id="KW-1185">Reference proteome</keyword>
<evidence type="ECO:0000256" key="1">
    <source>
        <dbReference type="ARBA" id="ARBA00006484"/>
    </source>
</evidence>
<dbReference type="Pfam" id="PF00106">
    <property type="entry name" value="adh_short"/>
    <property type="match status" value="1"/>
</dbReference>
<evidence type="ECO:0000256" key="3">
    <source>
        <dbReference type="ARBA" id="ARBA00023002"/>
    </source>
</evidence>
<dbReference type="PANTHER" id="PTHR43943">
    <property type="entry name" value="DEHYDROGENASE/REDUCTASE (SDR FAMILY) MEMBER 4"/>
    <property type="match status" value="1"/>
</dbReference>
<comment type="similarity">
    <text evidence="1 5">Belongs to the short-chain dehydrogenases/reductases (SDR) family.</text>
</comment>
<dbReference type="EMBL" id="CP002568">
    <property type="protein sequence ID" value="ADZ72515.1"/>
    <property type="molecule type" value="Genomic_DNA"/>
</dbReference>
<dbReference type="RefSeq" id="WP_013654823.1">
    <property type="nucleotide sequence ID" value="NC_015259.1"/>
</dbReference>
<dbReference type="PROSITE" id="PS00061">
    <property type="entry name" value="ADH_SHORT"/>
    <property type="match status" value="1"/>
</dbReference>
<evidence type="ECO:0000256" key="5">
    <source>
        <dbReference type="RuleBase" id="RU000363"/>
    </source>
</evidence>
<proteinExistence type="inferred from homology"/>
<evidence type="ECO:0000313" key="7">
    <source>
        <dbReference type="Proteomes" id="UP000008130"/>
    </source>
</evidence>
<dbReference type="KEGG" id="pgv:SL003B_4098"/>
<dbReference type="eggNOG" id="COG1028">
    <property type="taxonomic scope" value="Bacteria"/>
</dbReference>
<dbReference type="Gene3D" id="3.40.50.720">
    <property type="entry name" value="NAD(P)-binding Rossmann-like Domain"/>
    <property type="match status" value="1"/>
</dbReference>
<evidence type="ECO:0000313" key="6">
    <source>
        <dbReference type="EMBL" id="ADZ72515.1"/>
    </source>
</evidence>